<dbReference type="RefSeq" id="WP_011187703.1">
    <property type="nucleotide sequence ID" value="NC_006138.1"/>
</dbReference>
<reference evidence="3" key="1">
    <citation type="journal article" date="2004" name="Environ. Microbiol.">
        <title>The genome of Desulfotalea psychrophila, a sulfate-reducing bacterium from permanently cold Arctic sediments.</title>
        <authorList>
            <person name="Rabus R."/>
            <person name="Ruepp A."/>
            <person name="Frickey T."/>
            <person name="Rattei T."/>
            <person name="Fartmann B."/>
            <person name="Stark M."/>
            <person name="Bauer M."/>
            <person name="Zibat A."/>
            <person name="Lombardot T."/>
            <person name="Becker I."/>
            <person name="Amann J."/>
            <person name="Gellner K."/>
            <person name="Teeling H."/>
            <person name="Leuschner W.D."/>
            <person name="Gloeckner F.-O."/>
            <person name="Lupas A.N."/>
            <person name="Amann R."/>
            <person name="Klenk H.-P."/>
        </authorList>
    </citation>
    <scope>NUCLEOTIDE SEQUENCE [LARGE SCALE GENOMIC DNA]</scope>
    <source>
        <strain evidence="3">DSM 12343 / LSv54</strain>
    </source>
</reference>
<protein>
    <recommendedName>
        <fullName evidence="1">FAD-dependent protein C-terminal domain-containing protein</fullName>
    </recommendedName>
</protein>
<dbReference type="AlphaFoldDB" id="Q6AR37"/>
<evidence type="ECO:0000259" key="1">
    <source>
        <dbReference type="Pfam" id="PF21688"/>
    </source>
</evidence>
<dbReference type="PANTHER" id="PTHR42842:SF3">
    <property type="entry name" value="FAD_NAD(P)-BINDING OXIDOREDUCTASE FAMILY PROTEIN"/>
    <property type="match status" value="1"/>
</dbReference>
<sequence>MHLLIKTLVIPIEKDGMAEYIKTIAKIVKINEDDIRVVKTLSKAIDLRDQNQFYYKLSLVISVPDLFENPAAIPLYEEHQEPKKTQLPGREKPIVVGFGPAGMFAALELIEYGLKPLIFERGEKIEVRALDVQRFIREKILNPASNIQYGEGGAGSFSDGKLFSRRNNNTGYINKVLQTFIRFGAPAEIEYMAKPHLGTDVLCKIVRNIRNYILERGGEIHYRSQMTDIIITEERAVGIVVNDEREYLASTIFIASGHSARDTYQMMADRGIALEQRPLSVGLRIDHPVETINLLRYGNKYKDFPGLGAATYSINYTNRKIKKGVYTFCMCPGGEIVNASSEPGHFVVNGMSYSQRSSPYSNAALVVSCHPSDYPSADPLAGIEFQRAIEKKAYQAGRGTWQAPAQNLLDFLADRPSTTLNPNSFKMGVIPANMRDIMPAFIIRELLAAFAKWKAEVPLFISEQAILLGVETRTSSPVRVQRDEHYESINIKNIYPIGEGSGHTGGITSSAADGIRAVQKFAARQ</sequence>
<evidence type="ECO:0000313" key="2">
    <source>
        <dbReference type="EMBL" id="CAG35187.1"/>
    </source>
</evidence>
<dbReference type="Proteomes" id="UP000000602">
    <property type="component" value="Chromosome"/>
</dbReference>
<name>Q6AR37_DESPS</name>
<dbReference type="InterPro" id="IPR036188">
    <property type="entry name" value="FAD/NAD-bd_sf"/>
</dbReference>
<evidence type="ECO:0000313" key="3">
    <source>
        <dbReference type="Proteomes" id="UP000000602"/>
    </source>
</evidence>
<organism evidence="2 3">
    <name type="scientific">Desulfotalea psychrophila (strain LSv54 / DSM 12343)</name>
    <dbReference type="NCBI Taxonomy" id="177439"/>
    <lineage>
        <taxon>Bacteria</taxon>
        <taxon>Pseudomonadati</taxon>
        <taxon>Thermodesulfobacteriota</taxon>
        <taxon>Desulfobulbia</taxon>
        <taxon>Desulfobulbales</taxon>
        <taxon>Desulfocapsaceae</taxon>
        <taxon>Desulfotalea</taxon>
    </lineage>
</organism>
<dbReference type="PIRSF" id="PIRSF038984">
    <property type="entry name" value="FAD_binding_protein"/>
    <property type="match status" value="1"/>
</dbReference>
<dbReference type="Gene3D" id="3.50.50.60">
    <property type="entry name" value="FAD/NAD(P)-binding domain"/>
    <property type="match status" value="2"/>
</dbReference>
<gene>
    <name evidence="2" type="ordered locus">DP0458</name>
</gene>
<dbReference type="KEGG" id="dps:DP0458"/>
<dbReference type="SUPFAM" id="SSF51905">
    <property type="entry name" value="FAD/NAD(P)-binding domain"/>
    <property type="match status" value="1"/>
</dbReference>
<keyword evidence="3" id="KW-1185">Reference proteome</keyword>
<dbReference type="InterPro" id="IPR028348">
    <property type="entry name" value="FAD-binding_protein"/>
</dbReference>
<dbReference type="HOGENOM" id="CLU_028644_3_0_7"/>
<dbReference type="OrthoDB" id="9772594at2"/>
<dbReference type="Pfam" id="PF21688">
    <property type="entry name" value="FAD-depend_C"/>
    <property type="match status" value="1"/>
</dbReference>
<dbReference type="PANTHER" id="PTHR42842">
    <property type="entry name" value="FAD/NAD(P)-BINDING OXIDOREDUCTASE"/>
    <property type="match status" value="1"/>
</dbReference>
<dbReference type="InterPro" id="IPR049516">
    <property type="entry name" value="FAD-depend_C"/>
</dbReference>
<feature type="domain" description="FAD-dependent protein C-terminal" evidence="1">
    <location>
        <begin position="278"/>
        <end position="474"/>
    </location>
</feature>
<proteinExistence type="predicted"/>
<dbReference type="eggNOG" id="COG2509">
    <property type="taxonomic scope" value="Bacteria"/>
</dbReference>
<accession>Q6AR37</accession>
<dbReference type="EMBL" id="CR522870">
    <property type="protein sequence ID" value="CAG35187.1"/>
    <property type="molecule type" value="Genomic_DNA"/>
</dbReference>